<evidence type="ECO:0000256" key="1">
    <source>
        <dbReference type="SAM" id="MobiDB-lite"/>
    </source>
</evidence>
<name>A0A814H5A6_9BILA</name>
<evidence type="ECO:0008006" key="4">
    <source>
        <dbReference type="Google" id="ProtNLM"/>
    </source>
</evidence>
<gene>
    <name evidence="2" type="ORF">OXX778_LOCUS16649</name>
</gene>
<evidence type="ECO:0000313" key="2">
    <source>
        <dbReference type="EMBL" id="CAF1005939.1"/>
    </source>
</evidence>
<feature type="non-terminal residue" evidence="2">
    <location>
        <position position="1"/>
    </location>
</feature>
<sequence>MNKNKFSDVNVHSPYRTRSGKVRQTQTQNVSVDDSSIVNNQFQLTSFSRSESMQSLSQLDQTFTIERCNENEISKDEEDATLNNALSDDDEEIKVENNDHGVKLDYNFLMFDYEKKNNLQLLMVPTQQYQPKLCDNGFFYTVDKFDNQLIYWKLTVDHNHEPDPIKEEVYVYTTKILARACLTNEDPR</sequence>
<organism evidence="2 3">
    <name type="scientific">Brachionus calyciflorus</name>
    <dbReference type="NCBI Taxonomy" id="104777"/>
    <lineage>
        <taxon>Eukaryota</taxon>
        <taxon>Metazoa</taxon>
        <taxon>Spiralia</taxon>
        <taxon>Gnathifera</taxon>
        <taxon>Rotifera</taxon>
        <taxon>Eurotatoria</taxon>
        <taxon>Monogononta</taxon>
        <taxon>Pseudotrocha</taxon>
        <taxon>Ploima</taxon>
        <taxon>Brachionidae</taxon>
        <taxon>Brachionus</taxon>
    </lineage>
</organism>
<keyword evidence="3" id="KW-1185">Reference proteome</keyword>
<feature type="region of interest" description="Disordered" evidence="1">
    <location>
        <begin position="1"/>
        <end position="30"/>
    </location>
</feature>
<dbReference type="EMBL" id="CAJNOC010004000">
    <property type="protein sequence ID" value="CAF1005939.1"/>
    <property type="molecule type" value="Genomic_DNA"/>
</dbReference>
<accession>A0A814H5A6</accession>
<dbReference type="Proteomes" id="UP000663879">
    <property type="component" value="Unassembled WGS sequence"/>
</dbReference>
<evidence type="ECO:0000313" key="3">
    <source>
        <dbReference type="Proteomes" id="UP000663879"/>
    </source>
</evidence>
<comment type="caution">
    <text evidence="2">The sequence shown here is derived from an EMBL/GenBank/DDBJ whole genome shotgun (WGS) entry which is preliminary data.</text>
</comment>
<proteinExistence type="predicted"/>
<reference evidence="2" key="1">
    <citation type="submission" date="2021-02" db="EMBL/GenBank/DDBJ databases">
        <authorList>
            <person name="Nowell W R."/>
        </authorList>
    </citation>
    <scope>NUCLEOTIDE SEQUENCE</scope>
    <source>
        <strain evidence="2">Ploen Becks lab</strain>
    </source>
</reference>
<protein>
    <recommendedName>
        <fullName evidence="4">FLYWCH-type domain-containing protein</fullName>
    </recommendedName>
</protein>
<dbReference type="AlphaFoldDB" id="A0A814H5A6"/>